<dbReference type="PROSITE" id="PS50846">
    <property type="entry name" value="HMA_2"/>
    <property type="match status" value="1"/>
</dbReference>
<keyword evidence="4" id="KW-0186">Copper</keyword>
<keyword evidence="6" id="KW-0143">Chaperone</keyword>
<protein>
    <recommendedName>
        <fullName evidence="9">Copper transport protein ATOX1</fullName>
    </recommendedName>
    <alternativeName>
        <fullName evidence="10">Metal transport protein ATX1</fullName>
    </alternativeName>
</protein>
<dbReference type="GO" id="GO:0016531">
    <property type="term" value="F:copper chaperone activity"/>
    <property type="evidence" value="ECO:0007669"/>
    <property type="project" value="TreeGrafter"/>
</dbReference>
<keyword evidence="14" id="KW-1185">Reference proteome</keyword>
<dbReference type="GO" id="GO:0006825">
    <property type="term" value="P:copper ion transport"/>
    <property type="evidence" value="ECO:0007669"/>
    <property type="project" value="UniProtKB-KW"/>
</dbReference>
<evidence type="ECO:0000256" key="7">
    <source>
        <dbReference type="ARBA" id="ARBA00037651"/>
    </source>
</evidence>
<dbReference type="Gene3D" id="3.30.70.100">
    <property type="match status" value="1"/>
</dbReference>
<dbReference type="InterPro" id="IPR036163">
    <property type="entry name" value="HMA_dom_sf"/>
</dbReference>
<keyword evidence="1" id="KW-0813">Transport</keyword>
<accession>A0A2G9TAM5</accession>
<dbReference type="EMBL" id="KZ389826">
    <property type="protein sequence ID" value="PIO55026.1"/>
    <property type="molecule type" value="Genomic_DNA"/>
</dbReference>
<evidence type="ECO:0000256" key="5">
    <source>
        <dbReference type="ARBA" id="ARBA00023065"/>
    </source>
</evidence>
<dbReference type="AlphaFoldDB" id="A0A2G9TAM5"/>
<gene>
    <name evidence="13" type="ORF">TELCIR_23595</name>
</gene>
<organism evidence="13 14">
    <name type="scientific">Teladorsagia circumcincta</name>
    <name type="common">Brown stomach worm</name>
    <name type="synonym">Ostertagia circumcincta</name>
    <dbReference type="NCBI Taxonomy" id="45464"/>
    <lineage>
        <taxon>Eukaryota</taxon>
        <taxon>Metazoa</taxon>
        <taxon>Ecdysozoa</taxon>
        <taxon>Nematoda</taxon>
        <taxon>Chromadorea</taxon>
        <taxon>Rhabditida</taxon>
        <taxon>Rhabditina</taxon>
        <taxon>Rhabditomorpha</taxon>
        <taxon>Strongyloidea</taxon>
        <taxon>Trichostrongylidae</taxon>
        <taxon>Teladorsagia</taxon>
    </lineage>
</organism>
<sequence length="91" mass="9854">SCLEAEKGRIETGEGGLKALWLEEPEYTFEMAMTCDGCANAARRVLGKLGDKVTVDKIDVGTKQVVVTTDLPASDILEALKKTGKEIKQLQ</sequence>
<dbReference type="GO" id="GO:0005829">
    <property type="term" value="C:cytosol"/>
    <property type="evidence" value="ECO:0007669"/>
    <property type="project" value="TreeGrafter"/>
</dbReference>
<keyword evidence="5" id="KW-0406">Ion transport</keyword>
<dbReference type="CDD" id="cd00371">
    <property type="entry name" value="HMA"/>
    <property type="match status" value="1"/>
</dbReference>
<dbReference type="PANTHER" id="PTHR46365">
    <property type="entry name" value="COPPER TRANSPORT PROTEIN ATOX1"/>
    <property type="match status" value="1"/>
</dbReference>
<dbReference type="Proteomes" id="UP000230423">
    <property type="component" value="Unassembled WGS sequence"/>
</dbReference>
<dbReference type="GO" id="GO:0046872">
    <property type="term" value="F:metal ion binding"/>
    <property type="evidence" value="ECO:0007669"/>
    <property type="project" value="UniProtKB-KW"/>
</dbReference>
<dbReference type="InterPro" id="IPR006121">
    <property type="entry name" value="HMA_dom"/>
</dbReference>
<dbReference type="PANTHER" id="PTHR46365:SF1">
    <property type="entry name" value="COPPER TRANSPORT PROTEIN ATOX1"/>
    <property type="match status" value="1"/>
</dbReference>
<evidence type="ECO:0000256" key="8">
    <source>
        <dbReference type="ARBA" id="ARBA00038171"/>
    </source>
</evidence>
<evidence type="ECO:0000256" key="10">
    <source>
        <dbReference type="ARBA" id="ARBA00043201"/>
    </source>
</evidence>
<feature type="non-terminal residue" evidence="13">
    <location>
        <position position="1"/>
    </location>
</feature>
<evidence type="ECO:0000256" key="11">
    <source>
        <dbReference type="ARBA" id="ARBA00046351"/>
    </source>
</evidence>
<evidence type="ECO:0000256" key="1">
    <source>
        <dbReference type="ARBA" id="ARBA00022448"/>
    </source>
</evidence>
<reference evidence="13 14" key="1">
    <citation type="submission" date="2015-09" db="EMBL/GenBank/DDBJ databases">
        <title>Draft genome of the parasitic nematode Teladorsagia circumcincta isolate WARC Sus (inbred).</title>
        <authorList>
            <person name="Mitreva M."/>
        </authorList>
    </citation>
    <scope>NUCLEOTIDE SEQUENCE [LARGE SCALE GENOMIC DNA]</scope>
    <source>
        <strain evidence="13 14">S</strain>
    </source>
</reference>
<keyword evidence="3" id="KW-0187">Copper transport</keyword>
<evidence type="ECO:0000256" key="6">
    <source>
        <dbReference type="ARBA" id="ARBA00023186"/>
    </source>
</evidence>
<dbReference type="SUPFAM" id="SSF55008">
    <property type="entry name" value="HMA, heavy metal-associated domain"/>
    <property type="match status" value="1"/>
</dbReference>
<dbReference type="Pfam" id="PF00403">
    <property type="entry name" value="HMA"/>
    <property type="match status" value="1"/>
</dbReference>
<keyword evidence="2" id="KW-0479">Metal-binding</keyword>
<comment type="function">
    <text evidence="7">Binds and deliver cytosolic copper to the copper ATPase proteins. May be important in cellular antioxidant defense.</text>
</comment>
<dbReference type="InterPro" id="IPR051881">
    <property type="entry name" value="Copper_transport_ATOX1-like"/>
</dbReference>
<evidence type="ECO:0000256" key="2">
    <source>
        <dbReference type="ARBA" id="ARBA00022723"/>
    </source>
</evidence>
<proteinExistence type="inferred from homology"/>
<feature type="domain" description="HMA" evidence="12">
    <location>
        <begin position="24"/>
        <end position="88"/>
    </location>
</feature>
<evidence type="ECO:0000259" key="12">
    <source>
        <dbReference type="PROSITE" id="PS50846"/>
    </source>
</evidence>
<evidence type="ECO:0000256" key="9">
    <source>
        <dbReference type="ARBA" id="ARBA00040962"/>
    </source>
</evidence>
<comment type="subunit">
    <text evidence="11">Homodimer. Interacts with ATP7B. Interacts with ATP7A. Interacts (via dimer form) with SLC31A1 (via C-terminal domain); this interaction improves ATOX1 stability and controls intracellular Cu(I) levels.</text>
</comment>
<evidence type="ECO:0000313" key="14">
    <source>
        <dbReference type="Proteomes" id="UP000230423"/>
    </source>
</evidence>
<name>A0A2G9TAM5_TELCI</name>
<evidence type="ECO:0000256" key="4">
    <source>
        <dbReference type="ARBA" id="ARBA00023008"/>
    </source>
</evidence>
<evidence type="ECO:0000256" key="3">
    <source>
        <dbReference type="ARBA" id="ARBA00022796"/>
    </source>
</evidence>
<comment type="similarity">
    <text evidence="8">Belongs to the ATX1 family.</text>
</comment>
<evidence type="ECO:0000313" key="13">
    <source>
        <dbReference type="EMBL" id="PIO55026.1"/>
    </source>
</evidence>
<dbReference type="OrthoDB" id="689350at2759"/>